<sequence>MARPLRVAVIGAGVGGLVAARELKKDSHKVVVYEKSDRIGGVWVYDPRVEEDPLGCDPNREIVHSSLYGSVRTTIPSDIMGFSDYPFNVTSDVNGGILKEFPSHEEVLQFLNNFVRDFGLMDLIRISTQVVRVEQVMEYGPWIVEGRQEINGVIFSSEEYYDAVVVCNGHFTQPKLPQLQGIEKWPGKQIHSHNYRVPKPFENKIVAVIGYGPSAHDILLEISKVAEEVHMSSRTPSIASKKLENYHNIWLHPKIVYCYKNGDISFQDGTMIRADAIIHCTGYKYAFPFLRTNGVITIDDNRVGPLYKHIFPPKLAPSLSFVGIPNMANNFLMMEIQAKWIVSVLSGKSNLPSEEEMLADVEEHYKQMKNKGIPGHHTHKLPSNQFEYIDWVAAQAGLPPIDDEIKKTTERLLSVWGDSWIGYRERYIELTMKTR</sequence>
<name>A0AAV1DPP0_OLDCO</name>
<proteinExistence type="inferred from homology"/>
<dbReference type="SUPFAM" id="SSF51905">
    <property type="entry name" value="FAD/NAD(P)-binding domain"/>
    <property type="match status" value="2"/>
</dbReference>
<evidence type="ECO:0000313" key="9">
    <source>
        <dbReference type="EMBL" id="CAI9109827.1"/>
    </source>
</evidence>
<dbReference type="EC" id="1.-.-.-" evidence="8"/>
<keyword evidence="5" id="KW-0521">NADP</keyword>
<dbReference type="AlphaFoldDB" id="A0AAV1DPP0"/>
<dbReference type="InterPro" id="IPR000960">
    <property type="entry name" value="Flavin_mOase"/>
</dbReference>
<dbReference type="GO" id="GO:0004499">
    <property type="term" value="F:N,N-dimethylaniline monooxygenase activity"/>
    <property type="evidence" value="ECO:0007669"/>
    <property type="project" value="InterPro"/>
</dbReference>
<dbReference type="Pfam" id="PF00743">
    <property type="entry name" value="FMO-like"/>
    <property type="match status" value="2"/>
</dbReference>
<evidence type="ECO:0000256" key="8">
    <source>
        <dbReference type="RuleBase" id="RU361177"/>
    </source>
</evidence>
<keyword evidence="10" id="KW-1185">Reference proteome</keyword>
<keyword evidence="3 8" id="KW-0285">Flavoprotein</keyword>
<organism evidence="9 10">
    <name type="scientific">Oldenlandia corymbosa var. corymbosa</name>
    <dbReference type="NCBI Taxonomy" id="529605"/>
    <lineage>
        <taxon>Eukaryota</taxon>
        <taxon>Viridiplantae</taxon>
        <taxon>Streptophyta</taxon>
        <taxon>Embryophyta</taxon>
        <taxon>Tracheophyta</taxon>
        <taxon>Spermatophyta</taxon>
        <taxon>Magnoliopsida</taxon>
        <taxon>eudicotyledons</taxon>
        <taxon>Gunneridae</taxon>
        <taxon>Pentapetalae</taxon>
        <taxon>asterids</taxon>
        <taxon>lamiids</taxon>
        <taxon>Gentianales</taxon>
        <taxon>Rubiaceae</taxon>
        <taxon>Rubioideae</taxon>
        <taxon>Spermacoceae</taxon>
        <taxon>Hedyotis-Oldenlandia complex</taxon>
        <taxon>Oldenlandia</taxon>
    </lineage>
</organism>
<evidence type="ECO:0000256" key="5">
    <source>
        <dbReference type="ARBA" id="ARBA00022857"/>
    </source>
</evidence>
<dbReference type="GO" id="GO:0050660">
    <property type="term" value="F:flavin adenine dinucleotide binding"/>
    <property type="evidence" value="ECO:0007669"/>
    <property type="project" value="InterPro"/>
</dbReference>
<evidence type="ECO:0000256" key="3">
    <source>
        <dbReference type="ARBA" id="ARBA00022630"/>
    </source>
</evidence>
<keyword evidence="4 8" id="KW-0274">FAD</keyword>
<dbReference type="FunFam" id="3.50.50.60:FF:000138">
    <property type="entry name" value="Flavin-containing monooxygenase"/>
    <property type="match status" value="1"/>
</dbReference>
<keyword evidence="6 8" id="KW-0560">Oxidoreductase</keyword>
<evidence type="ECO:0000256" key="6">
    <source>
        <dbReference type="ARBA" id="ARBA00023002"/>
    </source>
</evidence>
<dbReference type="PANTHER" id="PTHR23023">
    <property type="entry name" value="DIMETHYLANILINE MONOOXYGENASE"/>
    <property type="match status" value="1"/>
</dbReference>
<dbReference type="EMBL" id="OX459123">
    <property type="protein sequence ID" value="CAI9109827.1"/>
    <property type="molecule type" value="Genomic_DNA"/>
</dbReference>
<dbReference type="Proteomes" id="UP001161247">
    <property type="component" value="Chromosome 6"/>
</dbReference>
<protein>
    <recommendedName>
        <fullName evidence="8">Flavin-containing monooxygenase</fullName>
        <ecNumber evidence="8">1.-.-.-</ecNumber>
    </recommendedName>
</protein>
<evidence type="ECO:0000256" key="2">
    <source>
        <dbReference type="ARBA" id="ARBA00009183"/>
    </source>
</evidence>
<comment type="cofactor">
    <cofactor evidence="1 8">
        <name>FAD</name>
        <dbReference type="ChEBI" id="CHEBI:57692"/>
    </cofactor>
</comment>
<dbReference type="PIRSF" id="PIRSF000332">
    <property type="entry name" value="FMO"/>
    <property type="match status" value="1"/>
</dbReference>
<accession>A0AAV1DPP0</accession>
<dbReference type="GO" id="GO:0050661">
    <property type="term" value="F:NADP binding"/>
    <property type="evidence" value="ECO:0007669"/>
    <property type="project" value="InterPro"/>
</dbReference>
<dbReference type="PRINTS" id="PR00370">
    <property type="entry name" value="FMOXYGENASE"/>
</dbReference>
<dbReference type="Gene3D" id="3.50.50.60">
    <property type="entry name" value="FAD/NAD(P)-binding domain"/>
    <property type="match status" value="2"/>
</dbReference>
<reference evidence="9" key="1">
    <citation type="submission" date="2023-03" db="EMBL/GenBank/DDBJ databases">
        <authorList>
            <person name="Julca I."/>
        </authorList>
    </citation>
    <scope>NUCLEOTIDE SEQUENCE</scope>
</reference>
<dbReference type="InterPro" id="IPR050346">
    <property type="entry name" value="FMO-like"/>
</dbReference>
<evidence type="ECO:0000256" key="4">
    <source>
        <dbReference type="ARBA" id="ARBA00022827"/>
    </source>
</evidence>
<comment type="similarity">
    <text evidence="2 8">Belongs to the FMO family.</text>
</comment>
<evidence type="ECO:0000313" key="10">
    <source>
        <dbReference type="Proteomes" id="UP001161247"/>
    </source>
</evidence>
<evidence type="ECO:0000256" key="7">
    <source>
        <dbReference type="ARBA" id="ARBA00023033"/>
    </source>
</evidence>
<keyword evidence="7 8" id="KW-0503">Monooxygenase</keyword>
<gene>
    <name evidence="9" type="ORF">OLC1_LOCUS17627</name>
</gene>
<dbReference type="InterPro" id="IPR036188">
    <property type="entry name" value="FAD/NAD-bd_sf"/>
</dbReference>
<dbReference type="InterPro" id="IPR020946">
    <property type="entry name" value="Flavin_mOase-like"/>
</dbReference>
<evidence type="ECO:0000256" key="1">
    <source>
        <dbReference type="ARBA" id="ARBA00001974"/>
    </source>
</evidence>